<gene>
    <name evidence="3" type="ORF">AQJ66_25585</name>
</gene>
<accession>A0A101SUN3</accession>
<proteinExistence type="inferred from homology"/>
<evidence type="ECO:0000259" key="2">
    <source>
        <dbReference type="Pfam" id="PF00582"/>
    </source>
</evidence>
<dbReference type="RefSeq" id="WP_061926710.1">
    <property type="nucleotide sequence ID" value="NZ_JBEYBH010000002.1"/>
</dbReference>
<dbReference type="InterPro" id="IPR006016">
    <property type="entry name" value="UspA"/>
</dbReference>
<sequence length="296" mass="31658">MTSRPDARPIVVGVDPGPTSRPALAWAADEADRRELPLRLVHVRETPPAKYRTPDLEPAWETWDEALRTLGTDALDEAEAFVRDRRPRVDVSVRLAAGDAASVLSAQAREAAAVVLGSRHLTAVEELVRSLSVAVPVIARADCPVIVVREAEHALRQHPYVVVGVDGSPDSAAAVDYAFEEAVLRGAGLRALYVWHPPLLGVMDEHAALQECRRLLSEIVAGRTAAHPDVRVHHEVVRGHPVKVLSETSADALGLVVGARGLGGFAGLLLGSVSQGVLHHALSPVMVVPSAERRIP</sequence>
<feature type="domain" description="UspA" evidence="2">
    <location>
        <begin position="161"/>
        <end position="289"/>
    </location>
</feature>
<protein>
    <submittedName>
        <fullName evidence="3">Universal stress protein UspA</fullName>
    </submittedName>
</protein>
<dbReference type="CDD" id="cd00293">
    <property type="entry name" value="USP-like"/>
    <property type="match status" value="1"/>
</dbReference>
<dbReference type="Pfam" id="PF00582">
    <property type="entry name" value="Usp"/>
    <property type="match status" value="2"/>
</dbReference>
<dbReference type="InterPro" id="IPR006015">
    <property type="entry name" value="Universal_stress_UspA"/>
</dbReference>
<evidence type="ECO:0000313" key="3">
    <source>
        <dbReference type="EMBL" id="KUN80525.1"/>
    </source>
</evidence>
<dbReference type="OrthoDB" id="3404132at2"/>
<dbReference type="Gene3D" id="3.40.50.620">
    <property type="entry name" value="HUPs"/>
    <property type="match status" value="2"/>
</dbReference>
<dbReference type="Proteomes" id="UP000053024">
    <property type="component" value="Unassembled WGS sequence"/>
</dbReference>
<dbReference type="PANTHER" id="PTHR46268:SF6">
    <property type="entry name" value="UNIVERSAL STRESS PROTEIN UP12"/>
    <property type="match status" value="1"/>
</dbReference>
<organism evidence="3 4">
    <name type="scientific">Streptomyces bungoensis</name>
    <dbReference type="NCBI Taxonomy" id="285568"/>
    <lineage>
        <taxon>Bacteria</taxon>
        <taxon>Bacillati</taxon>
        <taxon>Actinomycetota</taxon>
        <taxon>Actinomycetes</taxon>
        <taxon>Kitasatosporales</taxon>
        <taxon>Streptomycetaceae</taxon>
        <taxon>Streptomyces</taxon>
    </lineage>
</organism>
<evidence type="ECO:0000256" key="1">
    <source>
        <dbReference type="ARBA" id="ARBA00008791"/>
    </source>
</evidence>
<dbReference type="EMBL" id="LMWX01000047">
    <property type="protein sequence ID" value="KUN80525.1"/>
    <property type="molecule type" value="Genomic_DNA"/>
</dbReference>
<dbReference type="SUPFAM" id="SSF52402">
    <property type="entry name" value="Adenine nucleotide alpha hydrolases-like"/>
    <property type="match status" value="2"/>
</dbReference>
<keyword evidence="4" id="KW-1185">Reference proteome</keyword>
<name>A0A101SUN3_9ACTN</name>
<dbReference type="STRING" id="285568.AQJ66_25585"/>
<dbReference type="InterPro" id="IPR014729">
    <property type="entry name" value="Rossmann-like_a/b/a_fold"/>
</dbReference>
<dbReference type="PANTHER" id="PTHR46268">
    <property type="entry name" value="STRESS RESPONSE PROTEIN NHAX"/>
    <property type="match status" value="1"/>
</dbReference>
<comment type="caution">
    <text evidence="3">The sequence shown here is derived from an EMBL/GenBank/DDBJ whole genome shotgun (WGS) entry which is preliminary data.</text>
</comment>
<evidence type="ECO:0000313" key="4">
    <source>
        <dbReference type="Proteomes" id="UP000053024"/>
    </source>
</evidence>
<dbReference type="AlphaFoldDB" id="A0A101SUN3"/>
<reference evidence="3 4" key="1">
    <citation type="submission" date="2015-10" db="EMBL/GenBank/DDBJ databases">
        <title>Draft genome sequence of Streptomyces bungoensis DSM 41781, type strain for the species Streptomyces bungoensis.</title>
        <authorList>
            <person name="Ruckert C."/>
            <person name="Winkler A."/>
            <person name="Kalinowski J."/>
            <person name="Kampfer P."/>
            <person name="Glaeser S."/>
        </authorList>
    </citation>
    <scope>NUCLEOTIDE SEQUENCE [LARGE SCALE GENOMIC DNA]</scope>
    <source>
        <strain evidence="3 4">DSM 41781</strain>
    </source>
</reference>
<feature type="domain" description="UspA" evidence="2">
    <location>
        <begin position="8"/>
        <end position="149"/>
    </location>
</feature>
<dbReference type="PRINTS" id="PR01438">
    <property type="entry name" value="UNVRSLSTRESS"/>
</dbReference>
<comment type="similarity">
    <text evidence="1">Belongs to the universal stress protein A family.</text>
</comment>